<gene>
    <name evidence="1" type="ORF">TMI583_LOCUS49657</name>
</gene>
<dbReference type="EMBL" id="CAJOBA010110259">
    <property type="protein sequence ID" value="CAF4551086.1"/>
    <property type="molecule type" value="Genomic_DNA"/>
</dbReference>
<organism evidence="1 2">
    <name type="scientific">Didymodactylos carnosus</name>
    <dbReference type="NCBI Taxonomy" id="1234261"/>
    <lineage>
        <taxon>Eukaryota</taxon>
        <taxon>Metazoa</taxon>
        <taxon>Spiralia</taxon>
        <taxon>Gnathifera</taxon>
        <taxon>Rotifera</taxon>
        <taxon>Eurotatoria</taxon>
        <taxon>Bdelloidea</taxon>
        <taxon>Philodinida</taxon>
        <taxon>Philodinidae</taxon>
        <taxon>Didymodactylos</taxon>
    </lineage>
</organism>
<reference evidence="1" key="1">
    <citation type="submission" date="2021-02" db="EMBL/GenBank/DDBJ databases">
        <authorList>
            <person name="Nowell W R."/>
        </authorList>
    </citation>
    <scope>NUCLEOTIDE SEQUENCE</scope>
</reference>
<comment type="caution">
    <text evidence="1">The sequence shown here is derived from an EMBL/GenBank/DDBJ whole genome shotgun (WGS) entry which is preliminary data.</text>
</comment>
<feature type="non-terminal residue" evidence="1">
    <location>
        <position position="1"/>
    </location>
</feature>
<name>A0A8S2YB15_9BILA</name>
<proteinExistence type="predicted"/>
<feature type="non-terminal residue" evidence="1">
    <location>
        <position position="161"/>
    </location>
</feature>
<protein>
    <submittedName>
        <fullName evidence="1">Uncharacterized protein</fullName>
    </submittedName>
</protein>
<evidence type="ECO:0000313" key="2">
    <source>
        <dbReference type="Proteomes" id="UP000682733"/>
    </source>
</evidence>
<accession>A0A8S2YB15</accession>
<sequence>ESITNGNLFQQTETLLDSVQNALGLKYSEYELEPYQQKYFQLNERLVKLSKSLNDDFIPNFQNQSKRFRFEEDVTRISNVVKETYTLTNSYKTQYDRLKHADLQSAGVSAKNIELQMKHIKDELNQLVIKIEQNLHYLQRLNQTLTNEKTYFQNQKLQEQV</sequence>
<evidence type="ECO:0000313" key="1">
    <source>
        <dbReference type="EMBL" id="CAF4551086.1"/>
    </source>
</evidence>
<dbReference type="Proteomes" id="UP000682733">
    <property type="component" value="Unassembled WGS sequence"/>
</dbReference>
<dbReference type="AlphaFoldDB" id="A0A8S2YB15"/>